<dbReference type="EMBL" id="AF519419">
    <property type="protein sequence ID" value="AAM70489.1"/>
    <property type="molecule type" value="mRNA"/>
</dbReference>
<dbReference type="Proteomes" id="UP000007110">
    <property type="component" value="Unassembled WGS sequence"/>
</dbReference>
<evidence type="ECO:0000256" key="2">
    <source>
        <dbReference type="SAM" id="SignalP"/>
    </source>
</evidence>
<feature type="chain" id="PRO_5033705753" evidence="2">
    <location>
        <begin position="22"/>
        <end position="654"/>
    </location>
</feature>
<reference evidence="6" key="2">
    <citation type="submission" date="2015-02" db="EMBL/GenBank/DDBJ databases">
        <title>Genome sequencing for Strongylocentrotus purpuratus.</title>
        <authorList>
            <person name="Murali S."/>
            <person name="Liu Y."/>
            <person name="Vee V."/>
            <person name="English A."/>
            <person name="Wang M."/>
            <person name="Skinner E."/>
            <person name="Han Y."/>
            <person name="Muzny D.M."/>
            <person name="Worley K.C."/>
            <person name="Gibbs R.A."/>
        </authorList>
    </citation>
    <scope>NUCLEOTIDE SEQUENCE</scope>
</reference>
<protein>
    <submittedName>
        <fullName evidence="4">Primary mesenchyme specific protein MSP130-related-1</fullName>
    </submittedName>
</protein>
<accession>Q8MUK8</accession>
<dbReference type="OrthoDB" id="425936at2759"/>
<dbReference type="EnsemblMetazoa" id="NM_214641">
    <property type="protein sequence ID" value="NP_999806"/>
    <property type="gene ID" value="LOC373517"/>
</dbReference>
<evidence type="ECO:0000256" key="1">
    <source>
        <dbReference type="SAM" id="Phobius"/>
    </source>
</evidence>
<dbReference type="PANTHER" id="PTHR46928:SF1">
    <property type="entry name" value="MESENCHYME-SPECIFIC CELL SURFACE GLYCOPROTEIN"/>
    <property type="match status" value="1"/>
</dbReference>
<dbReference type="GeneID" id="373517"/>
<dbReference type="PANTHER" id="PTHR46928">
    <property type="entry name" value="MESENCHYME-SPECIFIC CELL SURFACE GLYCOPROTEIN"/>
    <property type="match status" value="1"/>
</dbReference>
<keyword evidence="1" id="KW-1133">Transmembrane helix</keyword>
<organism evidence="4">
    <name type="scientific">Strongylocentrotus purpuratus</name>
    <name type="common">Purple sea urchin</name>
    <dbReference type="NCBI Taxonomy" id="7668"/>
    <lineage>
        <taxon>Eukaryota</taxon>
        <taxon>Metazoa</taxon>
        <taxon>Echinodermata</taxon>
        <taxon>Eleutherozoa</taxon>
        <taxon>Echinozoa</taxon>
        <taxon>Echinoidea</taxon>
        <taxon>Euechinoidea</taxon>
        <taxon>Echinacea</taxon>
        <taxon>Camarodonta</taxon>
        <taxon>Echinidea</taxon>
        <taxon>Strongylocentrotidae</taxon>
        <taxon>Strongylocentrotus</taxon>
    </lineage>
</organism>
<evidence type="ECO:0000313" key="4">
    <source>
        <dbReference type="EMBL" id="AAM70489.1"/>
    </source>
</evidence>
<dbReference type="Pfam" id="PF22494">
    <property type="entry name" value="choice_anch_I"/>
    <property type="match status" value="1"/>
</dbReference>
<dbReference type="InterPro" id="IPR052956">
    <property type="entry name" value="Mesenchyme-surface_protein"/>
</dbReference>
<sequence length="654" mass="72783">MAVKLLLIGLFVAACIQVSLSSLSMTAVSSMTLPWNIVPRGGGRTEPQYGLNRGAAEKTALDVDNMVAYTGGHNLLHVINFTDVVRPRIVRSLRVLDPIIDIAECGNLVAFTSRPRRSRTDPGMVHIYQKYPVFGSLCNLTVGSNPKSLKFDYKCDTIIIANEGPAAENVEQEMFVNPEGTVSVVRINNTFVNPALSMCQPMPYGSDVRHIDFRLFNDPALAPLMEQQFIRNTYKGQMDGEQHTFSMNVEPEYVTLDPWQPTAWVTLQENNAIAEVWYENMTAIIHPLGLKNWTNYGIDASTMDAKTRQNEPRRGIKFNRYPIESLLQADAVEMMDINGEVFLITANEGAPLNYLCQSCEVETEYTEMEEAAELAGDYLISERVNPEVRRAMTDPARLGQLRISLVDGVQEQGSEMIDRPVFFGGRGISMFKVNPYGLDLVWDSGDSISKGVQDLHPNAFNHPPFGNQEVMEQLVIPSNLINRRWDSWSPFMGPECQSLAIGQYNMTHKVIIVGIKGANALGIFTVPLLGNYTQPNFESVYRDGDIRGNVMKSYNQIYRADVLKPVGDHGIGNLDPDSIQFVPADRSRSRPPMVLVTSRVSGTVNLYRISEVPRAQLLRQQRTSLDGGVGCIAPSTALSLVLSILTLLYVTLRH</sequence>
<dbReference type="InParanoid" id="Q8MUK8"/>
<keyword evidence="1" id="KW-0812">Transmembrane</keyword>
<keyword evidence="1" id="KW-0472">Membrane</keyword>
<reference evidence="5" key="3">
    <citation type="submission" date="2021-01" db="UniProtKB">
        <authorList>
            <consortium name="EnsemblMetazoa"/>
        </authorList>
    </citation>
    <scope>IDENTIFICATION</scope>
</reference>
<evidence type="ECO:0000313" key="6">
    <source>
        <dbReference type="Proteomes" id="UP000007110"/>
    </source>
</evidence>
<name>Q8MUK8_STRPU</name>
<keyword evidence="6" id="KW-1185">Reference proteome</keyword>
<feature type="signal peptide" evidence="2">
    <location>
        <begin position="1"/>
        <end position="21"/>
    </location>
</feature>
<evidence type="ECO:0000313" key="5">
    <source>
        <dbReference type="EnsemblMetazoa" id="NP_999806"/>
    </source>
</evidence>
<feature type="transmembrane region" description="Helical" evidence="1">
    <location>
        <begin position="632"/>
        <end position="652"/>
    </location>
</feature>
<feature type="domain" description="Choice-of-anchor I" evidence="3">
    <location>
        <begin position="142"/>
        <end position="512"/>
    </location>
</feature>
<evidence type="ECO:0000259" key="3">
    <source>
        <dbReference type="Pfam" id="PF22494"/>
    </source>
</evidence>
<keyword evidence="2" id="KW-0732">Signal</keyword>
<reference evidence="4" key="1">
    <citation type="journal article" date="2002" name="Dev. Genes Evol.">
        <title>Identification and developmental expression of new biomineralization proteins in the sea urchin Strongylocentrotus purpuratus.</title>
        <authorList>
            <person name="Illies M.R."/>
            <person name="Peeler M.T."/>
            <person name="Dechtiaruk A.M."/>
            <person name="Ettensohn C.A."/>
        </authorList>
    </citation>
    <scope>NUCLEOTIDE SEQUENCE</scope>
</reference>
<dbReference type="InterPro" id="IPR055188">
    <property type="entry name" value="Choice_anch_I"/>
</dbReference>
<proteinExistence type="evidence at transcript level"/>
<dbReference type="AlphaFoldDB" id="Q8MUK8"/>
<dbReference type="RefSeq" id="NP_999806.1">
    <property type="nucleotide sequence ID" value="NM_214641.1"/>
</dbReference>
<dbReference type="PROSITE" id="PS51257">
    <property type="entry name" value="PROKAR_LIPOPROTEIN"/>
    <property type="match status" value="1"/>
</dbReference>
<dbReference type="OMA" id="RINNTMV"/>
<dbReference type="KEGG" id="spu:373517"/>